<dbReference type="OrthoDB" id="2004071at2"/>
<organism evidence="2 3">
    <name type="scientific">Criibacterium bergeronii</name>
    <dbReference type="NCBI Taxonomy" id="1871336"/>
    <lineage>
        <taxon>Bacteria</taxon>
        <taxon>Bacillati</taxon>
        <taxon>Bacillota</taxon>
        <taxon>Clostridia</taxon>
        <taxon>Peptostreptococcales</taxon>
        <taxon>Filifactoraceae</taxon>
        <taxon>Criibacterium</taxon>
    </lineage>
</organism>
<evidence type="ECO:0000313" key="3">
    <source>
        <dbReference type="Proteomes" id="UP000319424"/>
    </source>
</evidence>
<feature type="region of interest" description="Disordered" evidence="1">
    <location>
        <begin position="1"/>
        <end position="23"/>
    </location>
</feature>
<comment type="caution">
    <text evidence="2">The sequence shown here is derived from an EMBL/GenBank/DDBJ whole genome shotgun (WGS) entry which is preliminary data.</text>
</comment>
<evidence type="ECO:0000313" key="2">
    <source>
        <dbReference type="EMBL" id="TRW28025.1"/>
    </source>
</evidence>
<accession>A0A552VC19</accession>
<feature type="compositionally biased region" description="Basic residues" evidence="1">
    <location>
        <begin position="1"/>
        <end position="10"/>
    </location>
</feature>
<name>A0A552VC19_9FIRM</name>
<protein>
    <submittedName>
        <fullName evidence="2">Plasmid mobilization relaxosome protein MobC</fullName>
    </submittedName>
</protein>
<dbReference type="Proteomes" id="UP000319424">
    <property type="component" value="Unassembled WGS sequence"/>
</dbReference>
<gene>
    <name evidence="2" type="primary">mobC</name>
    <name evidence="2" type="ORF">FL857_03265</name>
</gene>
<dbReference type="EMBL" id="VJXW01000003">
    <property type="protein sequence ID" value="TRW28025.1"/>
    <property type="molecule type" value="Genomic_DNA"/>
</dbReference>
<dbReference type="RefSeq" id="WP_070815264.1">
    <property type="nucleotide sequence ID" value="NZ_VJXW01000003.1"/>
</dbReference>
<sequence>MKNDKKHAGKRPALSEKKRKSGTVKIRVTESEAAAIKSKANQWGVTVSQYLRDAALNHEVHKMIITNNSDLNLLTAEVNKIGINLNQIARRLNASASYRECFGVSPMREAEVLAELKDLQFKFASIDAQLLDAREEFSREQTDKIFDYEDYMRAKDFWLPEDGGETYGDNVYPSA</sequence>
<dbReference type="AlphaFoldDB" id="A0A552VC19"/>
<evidence type="ECO:0000256" key="1">
    <source>
        <dbReference type="SAM" id="MobiDB-lite"/>
    </source>
</evidence>
<dbReference type="InterPro" id="IPR053842">
    <property type="entry name" value="NikA-like"/>
</dbReference>
<reference evidence="2 3" key="1">
    <citation type="submission" date="2019-07" db="EMBL/GenBank/DDBJ databases">
        <title>Criibacterium bergeronii gen. nov., sp. nov. isolated from human clinical samples.</title>
        <authorList>
            <person name="Maheux A.F."/>
            <person name="Boudreau D.K."/>
            <person name="Berube E."/>
            <person name="Brodeur S."/>
            <person name="Bernard K.A."/>
            <person name="Abed J.Y."/>
            <person name="Ducrey E."/>
            <person name="Guay E.F."/>
            <person name="Raymond F."/>
            <person name="Corbeil J."/>
            <person name="Domingo M.-C."/>
            <person name="Roy P.H."/>
            <person name="Boissinot M."/>
            <person name="Tocheva E.I."/>
            <person name="Omar R.F."/>
        </authorList>
    </citation>
    <scope>NUCLEOTIDE SEQUENCE [LARGE SCALE GENOMIC DNA]</scope>
    <source>
        <strain evidence="2 3">CCRI-24246</strain>
    </source>
</reference>
<dbReference type="Pfam" id="PF21983">
    <property type="entry name" value="NikA-like"/>
    <property type="match status" value="1"/>
</dbReference>
<proteinExistence type="predicted"/>